<keyword evidence="11" id="KW-0624">Polysaccharide degradation</keyword>
<dbReference type="EC" id="3.2.1.14" evidence="4"/>
<evidence type="ECO:0000256" key="6">
    <source>
        <dbReference type="ARBA" id="ARBA00022729"/>
    </source>
</evidence>
<name>A0A9P5D7N2_9HYPO</name>
<dbReference type="PROSITE" id="PS01095">
    <property type="entry name" value="GH18_1"/>
    <property type="match status" value="1"/>
</dbReference>
<evidence type="ECO:0000256" key="9">
    <source>
        <dbReference type="ARBA" id="ARBA00023277"/>
    </source>
</evidence>
<evidence type="ECO:0000256" key="13">
    <source>
        <dbReference type="SAM" id="SignalP"/>
    </source>
</evidence>
<evidence type="ECO:0000256" key="7">
    <source>
        <dbReference type="ARBA" id="ARBA00022801"/>
    </source>
</evidence>
<dbReference type="InterPro" id="IPR011583">
    <property type="entry name" value="Chitinase_II/V-like_cat"/>
</dbReference>
<dbReference type="GO" id="GO:0005576">
    <property type="term" value="C:extracellular region"/>
    <property type="evidence" value="ECO:0007669"/>
    <property type="project" value="UniProtKB-SubCell"/>
</dbReference>
<dbReference type="FunFam" id="3.10.50.10:FF:000005">
    <property type="entry name" value="Endochitinase B1"/>
    <property type="match status" value="1"/>
</dbReference>
<keyword evidence="10 12" id="KW-0326">Glycosidase</keyword>
<evidence type="ECO:0000313" key="16">
    <source>
        <dbReference type="Proteomes" id="UP000749293"/>
    </source>
</evidence>
<dbReference type="InterPro" id="IPR029070">
    <property type="entry name" value="Chitinase_insertion_sf"/>
</dbReference>
<dbReference type="EMBL" id="JAANYQ010000002">
    <property type="protein sequence ID" value="KAF4125945.1"/>
    <property type="molecule type" value="Genomic_DNA"/>
</dbReference>
<feature type="signal peptide" evidence="13">
    <location>
        <begin position="1"/>
        <end position="20"/>
    </location>
</feature>
<comment type="catalytic activity">
    <reaction evidence="1">
        <text>Random endo-hydrolysis of N-acetyl-beta-D-glucosaminide (1-&gt;4)-beta-linkages in chitin and chitodextrins.</text>
        <dbReference type="EC" id="3.2.1.14"/>
    </reaction>
</comment>
<evidence type="ECO:0000256" key="1">
    <source>
        <dbReference type="ARBA" id="ARBA00000822"/>
    </source>
</evidence>
<dbReference type="OrthoDB" id="76388at2759"/>
<evidence type="ECO:0000256" key="5">
    <source>
        <dbReference type="ARBA" id="ARBA00022525"/>
    </source>
</evidence>
<dbReference type="SUPFAM" id="SSF54556">
    <property type="entry name" value="Chitinase insertion domain"/>
    <property type="match status" value="1"/>
</dbReference>
<accession>A0A9P5D7N2</accession>
<keyword evidence="8" id="KW-0146">Chitin degradation</keyword>
<dbReference type="SUPFAM" id="SSF51445">
    <property type="entry name" value="(Trans)glycosidases"/>
    <property type="match status" value="1"/>
</dbReference>
<dbReference type="RefSeq" id="XP_035324597.1">
    <property type="nucleotide sequence ID" value="XM_035463173.1"/>
</dbReference>
<dbReference type="GO" id="GO:0000272">
    <property type="term" value="P:polysaccharide catabolic process"/>
    <property type="evidence" value="ECO:0007669"/>
    <property type="project" value="UniProtKB-KW"/>
</dbReference>
<feature type="chain" id="PRO_5040390867" description="chitinase" evidence="13">
    <location>
        <begin position="21"/>
        <end position="425"/>
    </location>
</feature>
<proteinExistence type="inferred from homology"/>
<dbReference type="Gene3D" id="3.10.50.10">
    <property type="match status" value="1"/>
</dbReference>
<dbReference type="Proteomes" id="UP000749293">
    <property type="component" value="Unassembled WGS sequence"/>
</dbReference>
<dbReference type="SMART" id="SM00636">
    <property type="entry name" value="Glyco_18"/>
    <property type="match status" value="1"/>
</dbReference>
<evidence type="ECO:0000259" key="14">
    <source>
        <dbReference type="PROSITE" id="PS51910"/>
    </source>
</evidence>
<keyword evidence="9" id="KW-0119">Carbohydrate metabolism</keyword>
<dbReference type="InterPro" id="IPR050314">
    <property type="entry name" value="Glycosyl_Hydrlase_18"/>
</dbReference>
<evidence type="ECO:0000256" key="8">
    <source>
        <dbReference type="ARBA" id="ARBA00023024"/>
    </source>
</evidence>
<dbReference type="Pfam" id="PF00704">
    <property type="entry name" value="Glyco_hydro_18"/>
    <property type="match status" value="1"/>
</dbReference>
<evidence type="ECO:0000256" key="3">
    <source>
        <dbReference type="ARBA" id="ARBA00008682"/>
    </source>
</evidence>
<comment type="subcellular location">
    <subcellularLocation>
        <location evidence="2">Secreted</location>
    </subcellularLocation>
</comment>
<dbReference type="GO" id="GO:0008061">
    <property type="term" value="F:chitin binding"/>
    <property type="evidence" value="ECO:0007669"/>
    <property type="project" value="InterPro"/>
</dbReference>
<keyword evidence="16" id="KW-1185">Reference proteome</keyword>
<dbReference type="PANTHER" id="PTHR11177:SF365">
    <property type="entry name" value="ENDOCHITINASE B"/>
    <property type="match status" value="1"/>
</dbReference>
<dbReference type="PANTHER" id="PTHR11177">
    <property type="entry name" value="CHITINASE"/>
    <property type="match status" value="1"/>
</dbReference>
<reference evidence="15" key="1">
    <citation type="submission" date="2020-03" db="EMBL/GenBank/DDBJ databases">
        <title>Site-based positive gene gene selection in Geosmithia morbida across the United States reveals a broad range of putative effectors and factors for local host and environmental adapation.</title>
        <authorList>
            <person name="Onufrak A."/>
            <person name="Murdoch R.W."/>
            <person name="Gazis R."/>
            <person name="Huff M."/>
            <person name="Staton M."/>
            <person name="Klingeman W."/>
            <person name="Hadziabdic D."/>
        </authorList>
    </citation>
    <scope>NUCLEOTIDE SEQUENCE</scope>
    <source>
        <strain evidence="15">1262</strain>
    </source>
</reference>
<keyword evidence="5" id="KW-0964">Secreted</keyword>
<comment type="caution">
    <text evidence="15">The sequence shown here is derived from an EMBL/GenBank/DDBJ whole genome shotgun (WGS) entry which is preliminary data.</text>
</comment>
<keyword evidence="6 13" id="KW-0732">Signal</keyword>
<evidence type="ECO:0000256" key="10">
    <source>
        <dbReference type="ARBA" id="ARBA00023295"/>
    </source>
</evidence>
<evidence type="ECO:0000313" key="15">
    <source>
        <dbReference type="EMBL" id="KAF4125945.1"/>
    </source>
</evidence>
<evidence type="ECO:0000256" key="2">
    <source>
        <dbReference type="ARBA" id="ARBA00004613"/>
    </source>
</evidence>
<organism evidence="15 16">
    <name type="scientific">Geosmithia morbida</name>
    <dbReference type="NCBI Taxonomy" id="1094350"/>
    <lineage>
        <taxon>Eukaryota</taxon>
        <taxon>Fungi</taxon>
        <taxon>Dikarya</taxon>
        <taxon>Ascomycota</taxon>
        <taxon>Pezizomycotina</taxon>
        <taxon>Sordariomycetes</taxon>
        <taxon>Hypocreomycetidae</taxon>
        <taxon>Hypocreales</taxon>
        <taxon>Bionectriaceae</taxon>
        <taxon>Geosmithia</taxon>
    </lineage>
</organism>
<dbReference type="AlphaFoldDB" id="A0A9P5D7N2"/>
<dbReference type="InterPro" id="IPR001223">
    <property type="entry name" value="Glyco_hydro18_cat"/>
</dbReference>
<dbReference type="InterPro" id="IPR001579">
    <property type="entry name" value="Glyco_hydro_18_chit_AS"/>
</dbReference>
<dbReference type="GO" id="GO:0008843">
    <property type="term" value="F:endochitinase activity"/>
    <property type="evidence" value="ECO:0007669"/>
    <property type="project" value="UniProtKB-EC"/>
</dbReference>
<dbReference type="Gene3D" id="3.20.20.80">
    <property type="entry name" value="Glycosidases"/>
    <property type="match status" value="1"/>
</dbReference>
<sequence>MLSLFAKSLSVLASAQAAAGLVVPRAEYQAIDTTKRATGSVNAVYFVNWGIYGRNYQPADIPSDKISHLIYSFMNLRADGTVYSGDTYADLEKHYADDSWDESGNNAYGCVKQLYKLKKANRNLKVMLSIGGWTWSTNFPAAASTDATRTTFAESAVTLMKDWGFDGIDIDWEYPADETEAANMVLLLKRIRQELDSYSEESADGYHFQLSIATSAGPQNYGKLDMADLGDVLDYVNLMAYDYAGSFSNYSGHQANLYASESNPNATPFNTNDAVDAYLAGGIPSSKLVLGMPIYGRAFTGTAGPGTAFSGVGEGSWENGIWDYKALPLDGETVQYDENIGASWTYNSGTQTLVSYDTPDMVRTKVAYAQSKSLGGSMFWEASADKTGEDSLISTALDSMGALDNTQNCLTYPDSAYDNIKSNLA</sequence>
<evidence type="ECO:0000256" key="12">
    <source>
        <dbReference type="RuleBase" id="RU000489"/>
    </source>
</evidence>
<protein>
    <recommendedName>
        <fullName evidence="4">chitinase</fullName>
        <ecNumber evidence="4">3.2.1.14</ecNumber>
    </recommendedName>
</protein>
<dbReference type="GeneID" id="55967421"/>
<dbReference type="PROSITE" id="PS51910">
    <property type="entry name" value="GH18_2"/>
    <property type="match status" value="1"/>
</dbReference>
<keyword evidence="7 12" id="KW-0378">Hydrolase</keyword>
<comment type="similarity">
    <text evidence="3">Belongs to the glycosyl hydrolase 18 family. Chitinase class V subfamily.</text>
</comment>
<dbReference type="InterPro" id="IPR017853">
    <property type="entry name" value="GH"/>
</dbReference>
<evidence type="ECO:0000256" key="11">
    <source>
        <dbReference type="ARBA" id="ARBA00023326"/>
    </source>
</evidence>
<dbReference type="GO" id="GO:0006032">
    <property type="term" value="P:chitin catabolic process"/>
    <property type="evidence" value="ECO:0007669"/>
    <property type="project" value="UniProtKB-KW"/>
</dbReference>
<evidence type="ECO:0000256" key="4">
    <source>
        <dbReference type="ARBA" id="ARBA00012729"/>
    </source>
</evidence>
<feature type="domain" description="GH18" evidence="14">
    <location>
        <begin position="40"/>
        <end position="403"/>
    </location>
</feature>
<gene>
    <name evidence="15" type="ORF">GMORB2_1191</name>
</gene>
<dbReference type="CDD" id="cd06548">
    <property type="entry name" value="GH18_chitinase"/>
    <property type="match status" value="1"/>
</dbReference>
<dbReference type="FunFam" id="3.20.20.80:FF:000075">
    <property type="entry name" value="Sporulation-specific chitinase"/>
    <property type="match status" value="1"/>
</dbReference>